<evidence type="ECO:0000256" key="2">
    <source>
        <dbReference type="ARBA" id="ARBA00022737"/>
    </source>
</evidence>
<sequence>MSSSLKTKNSIKKKKYGGILPSILRSLVAENNVEKTLNLYYCKLTPKEQNSWEEVLRIFEWFKSQKEYAPNVIHYNVVLRALGRAQKWDELRLCWIEMAKNGVLRTNNTYGMLVDVYGKAGLVKESLLWIKHMKLRGIFPDEVTMNTVVRVLKDAGEYNRADRFYKDWCNGRVE</sequence>
<dbReference type="NCBIfam" id="TIGR00756">
    <property type="entry name" value="PPR"/>
    <property type="match status" value="2"/>
</dbReference>
<dbReference type="PANTHER" id="PTHR47933">
    <property type="entry name" value="PENTATRICOPEPTIDE REPEAT-CONTAINING PROTEIN 1, MITOCHONDRIAL"/>
    <property type="match status" value="1"/>
</dbReference>
<proteinExistence type="inferred from homology"/>
<keyword evidence="2" id="KW-0677">Repeat</keyword>
<protein>
    <submittedName>
        <fullName evidence="4">Pentatricopeptide repeat-containing protein</fullName>
    </submittedName>
</protein>
<accession>A0ABD1VHF4</accession>
<dbReference type="AlphaFoldDB" id="A0ABD1VHF4"/>
<reference evidence="5" key="1">
    <citation type="submission" date="2024-07" db="EMBL/GenBank/DDBJ databases">
        <title>Two chromosome-level genome assemblies of Korean endemic species Abeliophyllum distichum and Forsythia ovata (Oleaceae).</title>
        <authorList>
            <person name="Jang H."/>
        </authorList>
    </citation>
    <scope>NUCLEOTIDE SEQUENCE [LARGE SCALE GENOMIC DNA]</scope>
</reference>
<dbReference type="PANTHER" id="PTHR47933:SF34">
    <property type="entry name" value="PENTACOTRIPEPTIDE-REPEAT REGION OF PRORP DOMAIN-CONTAINING PROTEIN"/>
    <property type="match status" value="1"/>
</dbReference>
<comment type="similarity">
    <text evidence="1">Belongs to the PPR family. P subfamily.</text>
</comment>
<dbReference type="Pfam" id="PF01535">
    <property type="entry name" value="PPR"/>
    <property type="match status" value="2"/>
</dbReference>
<comment type="caution">
    <text evidence="4">The sequence shown here is derived from an EMBL/GenBank/DDBJ whole genome shotgun (WGS) entry which is preliminary data.</text>
</comment>
<evidence type="ECO:0000313" key="5">
    <source>
        <dbReference type="Proteomes" id="UP001604277"/>
    </source>
</evidence>
<dbReference type="InterPro" id="IPR011990">
    <property type="entry name" value="TPR-like_helical_dom_sf"/>
</dbReference>
<dbReference type="InterPro" id="IPR002885">
    <property type="entry name" value="PPR_rpt"/>
</dbReference>
<dbReference type="PROSITE" id="PS51375">
    <property type="entry name" value="PPR"/>
    <property type="match status" value="2"/>
</dbReference>
<organism evidence="4 5">
    <name type="scientific">Forsythia ovata</name>
    <dbReference type="NCBI Taxonomy" id="205694"/>
    <lineage>
        <taxon>Eukaryota</taxon>
        <taxon>Viridiplantae</taxon>
        <taxon>Streptophyta</taxon>
        <taxon>Embryophyta</taxon>
        <taxon>Tracheophyta</taxon>
        <taxon>Spermatophyta</taxon>
        <taxon>Magnoliopsida</taxon>
        <taxon>eudicotyledons</taxon>
        <taxon>Gunneridae</taxon>
        <taxon>Pentapetalae</taxon>
        <taxon>asterids</taxon>
        <taxon>lamiids</taxon>
        <taxon>Lamiales</taxon>
        <taxon>Oleaceae</taxon>
        <taxon>Forsythieae</taxon>
        <taxon>Forsythia</taxon>
    </lineage>
</organism>
<evidence type="ECO:0000256" key="1">
    <source>
        <dbReference type="ARBA" id="ARBA00007626"/>
    </source>
</evidence>
<feature type="repeat" description="PPR" evidence="3">
    <location>
        <begin position="106"/>
        <end position="140"/>
    </location>
</feature>
<keyword evidence="5" id="KW-1185">Reference proteome</keyword>
<name>A0ABD1VHF4_9LAMI</name>
<dbReference type="Proteomes" id="UP001604277">
    <property type="component" value="Unassembled WGS sequence"/>
</dbReference>
<evidence type="ECO:0000256" key="3">
    <source>
        <dbReference type="PROSITE-ProRule" id="PRU00708"/>
    </source>
</evidence>
<dbReference type="InterPro" id="IPR051240">
    <property type="entry name" value="Mito_RNA-Proc/Resp"/>
</dbReference>
<dbReference type="EMBL" id="JBFOLJ010000005">
    <property type="protein sequence ID" value="KAL2536785.1"/>
    <property type="molecule type" value="Genomic_DNA"/>
</dbReference>
<dbReference type="Gene3D" id="1.25.40.10">
    <property type="entry name" value="Tetratricopeptide repeat domain"/>
    <property type="match status" value="1"/>
</dbReference>
<gene>
    <name evidence="4" type="ORF">Fot_18176</name>
</gene>
<evidence type="ECO:0000313" key="4">
    <source>
        <dbReference type="EMBL" id="KAL2536785.1"/>
    </source>
</evidence>
<feature type="repeat" description="PPR" evidence="3">
    <location>
        <begin position="71"/>
        <end position="105"/>
    </location>
</feature>